<dbReference type="InterPro" id="IPR002104">
    <property type="entry name" value="Integrase_catalytic"/>
</dbReference>
<dbReference type="AlphaFoldDB" id="A0A4R2F1B6"/>
<dbReference type="Pfam" id="PF00589">
    <property type="entry name" value="Phage_integrase"/>
    <property type="match status" value="1"/>
</dbReference>
<evidence type="ECO:0000256" key="1">
    <source>
        <dbReference type="ARBA" id="ARBA00023172"/>
    </source>
</evidence>
<dbReference type="InterPro" id="IPR011010">
    <property type="entry name" value="DNA_brk_join_enz"/>
</dbReference>
<sequence length="221" mass="24993">MSRADALTPAQIQRVLKTCKLMQHSQGKRCAVVLSHAALRVTEIALLKTEHILFANGKIREEIHLPANICKLLKSRTVWLTNKTSRAIIQEWIDYRIAKKWGVSGRAEFQGLIPESRFLYTVRGAPYALQPKPRKLDSGEVREYWACDSLEQVMREIYKKCGLPLASSHSGRKSLCTNAVLNGVPIETVARILGHSSPETTIDYVVIQPTRIKQMCSIEWI</sequence>
<keyword evidence="1" id="KW-0233">DNA recombination</keyword>
<keyword evidence="4" id="KW-1185">Reference proteome</keyword>
<reference evidence="3 4" key="1">
    <citation type="submission" date="2019-03" db="EMBL/GenBank/DDBJ databases">
        <title>Freshwater and sediment microbial communities from various areas in North America, analyzing microbe dynamics in response to fracking.</title>
        <authorList>
            <person name="Lamendella R."/>
        </authorList>
    </citation>
    <scope>NUCLEOTIDE SEQUENCE [LARGE SCALE GENOMIC DNA]</scope>
    <source>
        <strain evidence="3 4">74A</strain>
    </source>
</reference>
<organism evidence="3 4">
    <name type="scientific">Shewanella fodinae</name>
    <dbReference type="NCBI Taxonomy" id="552357"/>
    <lineage>
        <taxon>Bacteria</taxon>
        <taxon>Pseudomonadati</taxon>
        <taxon>Pseudomonadota</taxon>
        <taxon>Gammaproteobacteria</taxon>
        <taxon>Alteromonadales</taxon>
        <taxon>Shewanellaceae</taxon>
        <taxon>Shewanella</taxon>
    </lineage>
</organism>
<dbReference type="GO" id="GO:0003677">
    <property type="term" value="F:DNA binding"/>
    <property type="evidence" value="ECO:0007669"/>
    <property type="project" value="InterPro"/>
</dbReference>
<feature type="domain" description="Tyr recombinase" evidence="2">
    <location>
        <begin position="2"/>
        <end position="217"/>
    </location>
</feature>
<proteinExistence type="predicted"/>
<gene>
    <name evidence="3" type="ORF">EDC91_1634</name>
</gene>
<dbReference type="GO" id="GO:0015074">
    <property type="term" value="P:DNA integration"/>
    <property type="evidence" value="ECO:0007669"/>
    <property type="project" value="InterPro"/>
</dbReference>
<dbReference type="EMBL" id="SLWF01000063">
    <property type="protein sequence ID" value="TCN75918.1"/>
    <property type="molecule type" value="Genomic_DNA"/>
</dbReference>
<comment type="caution">
    <text evidence="3">The sequence shown here is derived from an EMBL/GenBank/DDBJ whole genome shotgun (WGS) entry which is preliminary data.</text>
</comment>
<dbReference type="SUPFAM" id="SSF56349">
    <property type="entry name" value="DNA breaking-rejoining enzymes"/>
    <property type="match status" value="1"/>
</dbReference>
<name>A0A4R2F1B6_9GAMM</name>
<dbReference type="CDD" id="cd00397">
    <property type="entry name" value="DNA_BRE_C"/>
    <property type="match status" value="1"/>
</dbReference>
<dbReference type="Gene3D" id="1.10.443.10">
    <property type="entry name" value="Intergrase catalytic core"/>
    <property type="match status" value="1"/>
</dbReference>
<evidence type="ECO:0000313" key="4">
    <source>
        <dbReference type="Proteomes" id="UP000294832"/>
    </source>
</evidence>
<evidence type="ECO:0000259" key="2">
    <source>
        <dbReference type="PROSITE" id="PS51898"/>
    </source>
</evidence>
<dbReference type="Proteomes" id="UP000294832">
    <property type="component" value="Unassembled WGS sequence"/>
</dbReference>
<dbReference type="RefSeq" id="WP_133040714.1">
    <property type="nucleotide sequence ID" value="NZ_SLWF01000063.1"/>
</dbReference>
<dbReference type="PROSITE" id="PS51898">
    <property type="entry name" value="TYR_RECOMBINASE"/>
    <property type="match status" value="1"/>
</dbReference>
<dbReference type="GO" id="GO:0006310">
    <property type="term" value="P:DNA recombination"/>
    <property type="evidence" value="ECO:0007669"/>
    <property type="project" value="UniProtKB-KW"/>
</dbReference>
<dbReference type="OrthoDB" id="305957at2"/>
<evidence type="ECO:0000313" key="3">
    <source>
        <dbReference type="EMBL" id="TCN75918.1"/>
    </source>
</evidence>
<protein>
    <submittedName>
        <fullName evidence="3">Phage integrase family protein</fullName>
    </submittedName>
</protein>
<accession>A0A4R2F1B6</accession>
<dbReference type="InterPro" id="IPR013762">
    <property type="entry name" value="Integrase-like_cat_sf"/>
</dbReference>